<dbReference type="GO" id="GO:0005856">
    <property type="term" value="C:cytoskeleton"/>
    <property type="evidence" value="ECO:0007669"/>
    <property type="project" value="UniProtKB-SubCell"/>
</dbReference>
<comment type="subcellular location">
    <subcellularLocation>
        <location evidence="2">Cell membrane</location>
        <location evidence="2">Sarcolemma</location>
        <topology evidence="2">Single-pass type II membrane protein</topology>
    </subcellularLocation>
    <subcellularLocation>
        <location evidence="1">Cytoplasm</location>
        <location evidence="1">Cytoskeleton</location>
    </subcellularLocation>
</comment>
<keyword evidence="4" id="KW-1003">Cell membrane</keyword>
<dbReference type="InterPro" id="IPR039972">
    <property type="entry name" value="Sarcoglycan_gamma/delta/zeta"/>
</dbReference>
<keyword evidence="12" id="KW-0206">Cytoskeleton</keyword>
<evidence type="ECO:0000256" key="4">
    <source>
        <dbReference type="ARBA" id="ARBA00022475"/>
    </source>
</evidence>
<evidence type="ECO:0000256" key="10">
    <source>
        <dbReference type="ARBA" id="ARBA00023157"/>
    </source>
</evidence>
<organism evidence="15 16">
    <name type="scientific">Globodera pallida</name>
    <name type="common">Potato cyst nematode worm</name>
    <name type="synonym">Heterodera pallida</name>
    <dbReference type="NCBI Taxonomy" id="36090"/>
    <lineage>
        <taxon>Eukaryota</taxon>
        <taxon>Metazoa</taxon>
        <taxon>Ecdysozoa</taxon>
        <taxon>Nematoda</taxon>
        <taxon>Chromadorea</taxon>
        <taxon>Rhabditida</taxon>
        <taxon>Tylenchina</taxon>
        <taxon>Tylenchomorpha</taxon>
        <taxon>Tylenchoidea</taxon>
        <taxon>Heteroderidae</taxon>
        <taxon>Heteroderinae</taxon>
        <taxon>Globodera</taxon>
    </lineage>
</organism>
<keyword evidence="11" id="KW-0325">Glycoprotein</keyword>
<keyword evidence="15" id="KW-1185">Reference proteome</keyword>
<evidence type="ECO:0000256" key="1">
    <source>
        <dbReference type="ARBA" id="ARBA00004245"/>
    </source>
</evidence>
<evidence type="ECO:0000256" key="6">
    <source>
        <dbReference type="ARBA" id="ARBA00022692"/>
    </source>
</evidence>
<name>A0A183CEX6_GLOPA</name>
<feature type="transmembrane region" description="Helical" evidence="14">
    <location>
        <begin position="204"/>
        <end position="227"/>
    </location>
</feature>
<dbReference type="PANTHER" id="PTHR12939">
    <property type="entry name" value="SARCOGLYCAN"/>
    <property type="match status" value="1"/>
</dbReference>
<sequence>MMIGKRSRRPSRAHVLKRMPSKASRREDDDADEQDIDRRLDREKVNVEGNVLPSDRFLTVHLNSCASKFITFFSSSSVFYVNKAISVLLLPSGALFVIHRLERLSLRGTMTMSISPFHQQHYNSNHSPHVHHLSPHHHDDEEPIWARADTYDARHRSPPPLGYQPPAIRGETPQAFPTTVMHASAKSATRDIYRVGIYGWRKRCLYAFILLLTLVVFINLAFTFWIMAVLDFSLSGIGALKIEEDRIRVLGRSEFEKPVQFSQLSSTENQALSIDSARGVSINAHNSSGHSTASLNLQADGRANVMCERFEVLDRQMKVLFFVDSQEIGLNLENLRILASGL</sequence>
<evidence type="ECO:0000313" key="16">
    <source>
        <dbReference type="WBParaSite" id="GPLIN_001143100"/>
    </source>
</evidence>
<evidence type="ECO:0000256" key="13">
    <source>
        <dbReference type="SAM" id="MobiDB-lite"/>
    </source>
</evidence>
<evidence type="ECO:0000256" key="9">
    <source>
        <dbReference type="ARBA" id="ARBA00023136"/>
    </source>
</evidence>
<dbReference type="PANTHER" id="PTHR12939:SF10">
    <property type="entry name" value="EG:4F1.1 PROTEIN"/>
    <property type="match status" value="1"/>
</dbReference>
<keyword evidence="10" id="KW-1015">Disulfide bond</keyword>
<evidence type="ECO:0000256" key="2">
    <source>
        <dbReference type="ARBA" id="ARBA00004274"/>
    </source>
</evidence>
<accession>A0A183CEX6</accession>
<dbReference type="GO" id="GO:0016012">
    <property type="term" value="C:sarcoglycan complex"/>
    <property type="evidence" value="ECO:0007669"/>
    <property type="project" value="InterPro"/>
</dbReference>
<evidence type="ECO:0000256" key="5">
    <source>
        <dbReference type="ARBA" id="ARBA00022490"/>
    </source>
</evidence>
<feature type="region of interest" description="Disordered" evidence="13">
    <location>
        <begin position="1"/>
        <end position="37"/>
    </location>
</feature>
<evidence type="ECO:0000256" key="14">
    <source>
        <dbReference type="SAM" id="Phobius"/>
    </source>
</evidence>
<dbReference type="GO" id="GO:0042383">
    <property type="term" value="C:sarcolemma"/>
    <property type="evidence" value="ECO:0007669"/>
    <property type="project" value="UniProtKB-SubCell"/>
</dbReference>
<dbReference type="InterPro" id="IPR006875">
    <property type="entry name" value="Sarcoglycan"/>
</dbReference>
<comment type="similarity">
    <text evidence="3">Belongs to the sarcoglycan beta/delta/gamma/zeta family.</text>
</comment>
<evidence type="ECO:0000256" key="12">
    <source>
        <dbReference type="ARBA" id="ARBA00023212"/>
    </source>
</evidence>
<keyword evidence="6 14" id="KW-0812">Transmembrane</keyword>
<evidence type="ECO:0000313" key="15">
    <source>
        <dbReference type="Proteomes" id="UP000050741"/>
    </source>
</evidence>
<feature type="compositionally biased region" description="Basic residues" evidence="13">
    <location>
        <begin position="1"/>
        <end position="20"/>
    </location>
</feature>
<keyword evidence="8 14" id="KW-1133">Transmembrane helix</keyword>
<keyword evidence="9 14" id="KW-0472">Membrane</keyword>
<evidence type="ECO:0000256" key="8">
    <source>
        <dbReference type="ARBA" id="ARBA00022989"/>
    </source>
</evidence>
<keyword evidence="5" id="KW-0963">Cytoplasm</keyword>
<evidence type="ECO:0000256" key="3">
    <source>
        <dbReference type="ARBA" id="ARBA00007574"/>
    </source>
</evidence>
<dbReference type="Pfam" id="PF04790">
    <property type="entry name" value="Sarcoglycan_1"/>
    <property type="match status" value="1"/>
</dbReference>
<dbReference type="AlphaFoldDB" id="A0A183CEX6"/>
<evidence type="ECO:0000256" key="7">
    <source>
        <dbReference type="ARBA" id="ARBA00022968"/>
    </source>
</evidence>
<proteinExistence type="inferred from homology"/>
<reference evidence="15" key="1">
    <citation type="submission" date="2014-05" db="EMBL/GenBank/DDBJ databases">
        <title>The genome and life-stage specific transcriptomes of Globodera pallida elucidate key aspects of plant parasitism by a cyst nematode.</title>
        <authorList>
            <person name="Cotton J.A."/>
            <person name="Lilley C.J."/>
            <person name="Jones L.M."/>
            <person name="Kikuchi T."/>
            <person name="Reid A.J."/>
            <person name="Thorpe P."/>
            <person name="Tsai I.J."/>
            <person name="Beasley H."/>
            <person name="Blok V."/>
            <person name="Cock P.J.A."/>
            <person name="Van den Akker S.E."/>
            <person name="Holroyd N."/>
            <person name="Hunt M."/>
            <person name="Mantelin S."/>
            <person name="Naghra H."/>
            <person name="Pain A."/>
            <person name="Palomares-Rius J.E."/>
            <person name="Zarowiecki M."/>
            <person name="Berriman M."/>
            <person name="Jones J.T."/>
            <person name="Urwin P.E."/>
        </authorList>
    </citation>
    <scope>NUCLEOTIDE SEQUENCE [LARGE SCALE GENOMIC DNA]</scope>
    <source>
        <strain evidence="15">Lindley</strain>
    </source>
</reference>
<dbReference type="WBParaSite" id="GPLIN_001143100">
    <property type="protein sequence ID" value="GPLIN_001143100"/>
    <property type="gene ID" value="GPLIN_001143100"/>
</dbReference>
<keyword evidence="7" id="KW-0735">Signal-anchor</keyword>
<protein>
    <submittedName>
        <fullName evidence="16">BPH_2 domain-containing protein</fullName>
    </submittedName>
</protein>
<reference evidence="16" key="2">
    <citation type="submission" date="2016-06" db="UniProtKB">
        <authorList>
            <consortium name="WormBaseParasite"/>
        </authorList>
    </citation>
    <scope>IDENTIFICATION</scope>
</reference>
<dbReference type="Proteomes" id="UP000050741">
    <property type="component" value="Unassembled WGS sequence"/>
</dbReference>
<evidence type="ECO:0000256" key="11">
    <source>
        <dbReference type="ARBA" id="ARBA00023180"/>
    </source>
</evidence>